<evidence type="ECO:0000313" key="6">
    <source>
        <dbReference type="RefSeq" id="XP_030763872.1"/>
    </source>
</evidence>
<dbReference type="KEGG" id="soy:115888325"/>
<dbReference type="Pfam" id="PF08424">
    <property type="entry name" value="NRDE-2"/>
    <property type="match status" value="1"/>
</dbReference>
<dbReference type="FunCoup" id="A0A6J2YKG2">
    <property type="interactions" value="1046"/>
</dbReference>
<dbReference type="GO" id="GO:0071013">
    <property type="term" value="C:catalytic step 2 spliceosome"/>
    <property type="evidence" value="ECO:0007669"/>
    <property type="project" value="TreeGrafter"/>
</dbReference>
<dbReference type="Proteomes" id="UP000504635">
    <property type="component" value="Unplaced"/>
</dbReference>
<feature type="region of interest" description="Disordered" evidence="4">
    <location>
        <begin position="36"/>
        <end position="80"/>
    </location>
</feature>
<evidence type="ECO:0000256" key="3">
    <source>
        <dbReference type="ARBA" id="ARBA00023242"/>
    </source>
</evidence>
<evidence type="ECO:0000256" key="4">
    <source>
        <dbReference type="SAM" id="MobiDB-lite"/>
    </source>
</evidence>
<dbReference type="InParanoid" id="A0A6J2YKG2"/>
<proteinExistence type="inferred from homology"/>
<name>A0A6J2YKG2_SITOR</name>
<accession>A0A6J2YKG2</accession>
<dbReference type="RefSeq" id="XP_030763872.1">
    <property type="nucleotide sequence ID" value="XM_030908012.1"/>
</dbReference>
<gene>
    <name evidence="6" type="primary">LOC115888325</name>
</gene>
<comment type="similarity">
    <text evidence="2">Belongs to the NRDE2 family.</text>
</comment>
<keyword evidence="5" id="KW-1185">Reference proteome</keyword>
<dbReference type="GeneID" id="115888325"/>
<dbReference type="AlphaFoldDB" id="A0A6J2YKG2"/>
<dbReference type="PANTHER" id="PTHR13471">
    <property type="entry name" value="TETRATRICOPEPTIDE-LIKE HELICAL"/>
    <property type="match status" value="1"/>
</dbReference>
<protein>
    <submittedName>
        <fullName evidence="6">Protein NRDE2 homolog</fullName>
    </submittedName>
</protein>
<organism evidence="5 6">
    <name type="scientific">Sitophilus oryzae</name>
    <name type="common">Rice weevil</name>
    <name type="synonym">Curculio oryzae</name>
    <dbReference type="NCBI Taxonomy" id="7048"/>
    <lineage>
        <taxon>Eukaryota</taxon>
        <taxon>Metazoa</taxon>
        <taxon>Ecdysozoa</taxon>
        <taxon>Arthropoda</taxon>
        <taxon>Hexapoda</taxon>
        <taxon>Insecta</taxon>
        <taxon>Pterygota</taxon>
        <taxon>Neoptera</taxon>
        <taxon>Endopterygota</taxon>
        <taxon>Coleoptera</taxon>
        <taxon>Polyphaga</taxon>
        <taxon>Cucujiformia</taxon>
        <taxon>Curculionidae</taxon>
        <taxon>Dryophthorinae</taxon>
        <taxon>Sitophilus</taxon>
    </lineage>
</organism>
<reference evidence="6" key="1">
    <citation type="submission" date="2025-08" db="UniProtKB">
        <authorList>
            <consortium name="RefSeq"/>
        </authorList>
    </citation>
    <scope>IDENTIFICATION</scope>
    <source>
        <tissue evidence="6">Gonads</tissue>
    </source>
</reference>
<dbReference type="GO" id="GO:1902369">
    <property type="term" value="P:negative regulation of RNA catabolic process"/>
    <property type="evidence" value="ECO:0007669"/>
    <property type="project" value="TreeGrafter"/>
</dbReference>
<evidence type="ECO:0000313" key="5">
    <source>
        <dbReference type="Proteomes" id="UP000504635"/>
    </source>
</evidence>
<dbReference type="InterPro" id="IPR013633">
    <property type="entry name" value="NRDE-2"/>
</dbReference>
<comment type="subcellular location">
    <subcellularLocation>
        <location evidence="1">Nucleus</location>
    </subcellularLocation>
</comment>
<dbReference type="OrthoDB" id="297219at2759"/>
<feature type="compositionally biased region" description="Basic residues" evidence="4">
    <location>
        <begin position="60"/>
        <end position="71"/>
    </location>
</feature>
<evidence type="ECO:0000256" key="2">
    <source>
        <dbReference type="ARBA" id="ARBA00009265"/>
    </source>
</evidence>
<dbReference type="PANTHER" id="PTHR13471:SF0">
    <property type="entry name" value="NUCLEAR EXOSOME REGULATOR NRDE2"/>
    <property type="match status" value="1"/>
</dbReference>
<dbReference type="GO" id="GO:0031048">
    <property type="term" value="P:regulatory ncRNA-mediated heterochromatin formation"/>
    <property type="evidence" value="ECO:0007669"/>
    <property type="project" value="TreeGrafter"/>
</dbReference>
<sequence>MSLFPAYSDEAQKLENVPIEKPSWLENSSFNAELTVINKPSDGKRDVTGSSGNSHDKELRPKRKVSKKKKTKLEASVPESSQEKDEDFYVDLKGSKEFLSVNTISRPAVSKYRVKYYLTSNNRITKKKFKRYYKRLERIEKKDENKEEKITKENISQAPISIRDENFTGFDQEEDLSKQTAFYNKTLTENPHDVKLWLEYVEFQDSVYQFEKSYRKGSIAKAQRVLAERKIAILEKALTHNLGSEELLRERLKVAVSAFPSDELQAQLKKLVDKEQDNIILWQGYIEATQCSMSHCNTPAVIDLYSRCLQTLHKLRRATISEKYLSEESILRMLYQCGLFLKQAGLFEQLWTLLKMYLDLNLSPTDSNRFNIGKAFDEKELLELEEVVLSSQLPHHELWLRTEKLRESCHWLPVTDEECVDPQRIVFNEDVAELIHPITMPENIFKLVATILTLLKVPLIPCRHATMQDLGLDYVPWSLDSIECLLPVFLKLYPVNTLHDNLLKDINRYAVGPQYLKVLPGQEEYLNFILTLMENCTDSLNGLDQISVRIWWFRFQRLLIVLQKRGHFKMSDQLKKRIKSSIKNLLKKEQHRNNELYYVEYALIEKEFGNVDQCIKILQTALQMNKNQKIVTEKWEQCQVNQCYLYRSLIECIIDLDDIESDSTKGKVIKLLVNLVLQRKVDNVTTGILMETETKFRLITDEILQGNIRTLTAVDHFLPDFLTDWIICYGWFIYFYRGLLQCGTLLETILEKFESKGNNLIYQEEVVYEFYCSILFKHCIDNPGSGTFKILDDVLFRAIETYPNNLYMLSILAKEQSMVKNLGTSWWKVEKILLKSERAITTIFSVLIFSLVKLEIENDTHDTVTGNHISLSSFHNKILSLFKKITKQNMCARRCGLIWRLYLNFVYSYFNSTECSKVYYIAVEECPWLKALYMDAAIYIPAELAKIQDLIIEKGLRLHVTPEELEELRT</sequence>
<evidence type="ECO:0000256" key="1">
    <source>
        <dbReference type="ARBA" id="ARBA00004123"/>
    </source>
</evidence>
<dbReference type="Gene3D" id="1.25.40.10">
    <property type="entry name" value="Tetratricopeptide repeat domain"/>
    <property type="match status" value="1"/>
</dbReference>
<keyword evidence="3" id="KW-0539">Nucleus</keyword>
<dbReference type="InterPro" id="IPR011990">
    <property type="entry name" value="TPR-like_helical_dom_sf"/>
</dbReference>